<dbReference type="RefSeq" id="WP_047809506.1">
    <property type="nucleotide sequence ID" value="NZ_LDZY01000005.1"/>
</dbReference>
<name>A0A0J1FRV0_9FIRM</name>
<proteinExistence type="predicted"/>
<sequence>MVILKRLFFRSLSSASASDESASPEMPANTTLEEEPQANDYQSKASGSVMSKLLHVQSAPPEFLYENEAWSPEHESVRLFHKGSHHFEDQNNLTPSQSQE</sequence>
<evidence type="ECO:0000256" key="1">
    <source>
        <dbReference type="SAM" id="MobiDB-lite"/>
    </source>
</evidence>
<feature type="region of interest" description="Disordered" evidence="1">
    <location>
        <begin position="13"/>
        <end position="45"/>
    </location>
</feature>
<evidence type="ECO:0000313" key="3">
    <source>
        <dbReference type="Proteomes" id="UP000036356"/>
    </source>
</evidence>
<dbReference type="PATRIC" id="fig|476652.3.peg.1662"/>
<dbReference type="Proteomes" id="UP000036356">
    <property type="component" value="Unassembled WGS sequence"/>
</dbReference>
<feature type="compositionally biased region" description="Polar residues" evidence="1">
    <location>
        <begin position="90"/>
        <end position="100"/>
    </location>
</feature>
<dbReference type="EMBL" id="LDZY01000005">
    <property type="protein sequence ID" value="KLU66209.1"/>
    <property type="molecule type" value="Genomic_DNA"/>
</dbReference>
<accession>A0A0J1FRV0</accession>
<dbReference type="AlphaFoldDB" id="A0A0J1FRV0"/>
<protein>
    <submittedName>
        <fullName evidence="2">Uncharacterized protein</fullName>
    </submittedName>
</protein>
<dbReference type="STRING" id="476652.DEAC_c16080"/>
<keyword evidence="3" id="KW-1185">Reference proteome</keyword>
<gene>
    <name evidence="2" type="ORF">DEAC_c16080</name>
</gene>
<organism evidence="2 3">
    <name type="scientific">Desulfosporosinus acididurans</name>
    <dbReference type="NCBI Taxonomy" id="476652"/>
    <lineage>
        <taxon>Bacteria</taxon>
        <taxon>Bacillati</taxon>
        <taxon>Bacillota</taxon>
        <taxon>Clostridia</taxon>
        <taxon>Eubacteriales</taxon>
        <taxon>Desulfitobacteriaceae</taxon>
        <taxon>Desulfosporosinus</taxon>
    </lineage>
</organism>
<reference evidence="2 3" key="1">
    <citation type="submission" date="2015-06" db="EMBL/GenBank/DDBJ databases">
        <title>Draft genome of the moderately acidophilic sulfate reducer Candidatus Desulfosporosinus acididurans strain M1.</title>
        <authorList>
            <person name="Poehlein A."/>
            <person name="Petzsch P."/>
            <person name="Johnson B.D."/>
            <person name="Schloemann M."/>
            <person name="Daniel R."/>
            <person name="Muehling M."/>
        </authorList>
    </citation>
    <scope>NUCLEOTIDE SEQUENCE [LARGE SCALE GENOMIC DNA]</scope>
    <source>
        <strain evidence="2 3">M1</strain>
    </source>
</reference>
<comment type="caution">
    <text evidence="2">The sequence shown here is derived from an EMBL/GenBank/DDBJ whole genome shotgun (WGS) entry which is preliminary data.</text>
</comment>
<evidence type="ECO:0000313" key="2">
    <source>
        <dbReference type="EMBL" id="KLU66209.1"/>
    </source>
</evidence>
<feature type="compositionally biased region" description="Low complexity" evidence="1">
    <location>
        <begin position="13"/>
        <end position="23"/>
    </location>
</feature>
<feature type="region of interest" description="Disordered" evidence="1">
    <location>
        <begin position="81"/>
        <end position="100"/>
    </location>
</feature>